<evidence type="ECO:0000256" key="1">
    <source>
        <dbReference type="SAM" id="MobiDB-lite"/>
    </source>
</evidence>
<dbReference type="AlphaFoldDB" id="A0AAU8PIK0"/>
<dbReference type="EMBL" id="CP002376">
    <property type="protein sequence ID" value="AEZ60306.1"/>
    <property type="molecule type" value="Genomic_DNA"/>
</dbReference>
<dbReference type="Proteomes" id="UP000008192">
    <property type="component" value="Chromosome"/>
</dbReference>
<sequence length="140" mass="14977">MPSANSLALINKDCPHPSAPLSTRSGSLRVGARSRMFATPTRRDIKPAKIPPTGAAPRKNRSASCAHPRPQPYSIGERRAKTAAPISSTPTKTAPTTASRAKSPDRLIKIILCQAALAQRQLECVYSPDSCGKLPEETFC</sequence>
<protein>
    <submittedName>
        <fullName evidence="2">Uncharacterized protein</fullName>
    </submittedName>
</protein>
<name>A0AAU8PIK0_TREPG</name>
<feature type="region of interest" description="Disordered" evidence="1">
    <location>
        <begin position="1"/>
        <end position="102"/>
    </location>
</feature>
<evidence type="ECO:0000313" key="2">
    <source>
        <dbReference type="EMBL" id="AEZ60306.1"/>
    </source>
</evidence>
<dbReference type="KEGG" id="tpg:TPEGAU_1025a"/>
<gene>
    <name evidence="2" type="ordered locus">TPEGAU_1025a</name>
</gene>
<accession>A0AAU8PIK0</accession>
<reference evidence="3" key="1">
    <citation type="journal article" date="2012" name="PLoS Negl. Trop. Dis.">
        <title>Whole genome sequences of three Treponema pallidum ssp. pertenue strains: yaws and syphilis treponemes differ in less than 0.2% of the genome sequence.</title>
        <authorList>
            <person name="Cejkova D."/>
            <person name="Zobanikova M."/>
            <person name="Chen L."/>
            <person name="Pospisilova P."/>
            <person name="Strouhal M."/>
            <person name="Qin X."/>
            <person name="Mikalova L."/>
            <person name="Norris S.J."/>
            <person name="Muzny D.M."/>
            <person name="Gibbs R.A."/>
            <person name="Fulton L.L."/>
            <person name="Sodergren E."/>
            <person name="Weinstock G.M."/>
            <person name="Smajs D."/>
        </authorList>
    </citation>
    <scope>NUCLEOTIDE SEQUENCE [LARGE SCALE GENOMIC DNA]</scope>
    <source>
        <strain evidence="3">Gauthier</strain>
    </source>
</reference>
<proteinExistence type="predicted"/>
<evidence type="ECO:0000313" key="3">
    <source>
        <dbReference type="Proteomes" id="UP000008192"/>
    </source>
</evidence>
<organism evidence="2 3">
    <name type="scientific">Treponema pallidum subsp. pertenue (strain Gauthier)</name>
    <dbReference type="NCBI Taxonomy" id="491080"/>
    <lineage>
        <taxon>Bacteria</taxon>
        <taxon>Pseudomonadati</taxon>
        <taxon>Spirochaetota</taxon>
        <taxon>Spirochaetia</taxon>
        <taxon>Spirochaetales</taxon>
        <taxon>Treponemataceae</taxon>
        <taxon>Treponema</taxon>
    </lineage>
</organism>
<feature type="compositionally biased region" description="Low complexity" evidence="1">
    <location>
        <begin position="82"/>
        <end position="101"/>
    </location>
</feature>